<keyword evidence="1" id="KW-0812">Transmembrane</keyword>
<keyword evidence="2" id="KW-1185">Reference proteome</keyword>
<evidence type="ECO:0000313" key="3">
    <source>
        <dbReference type="WBParaSite" id="Hba_06641"/>
    </source>
</evidence>
<keyword evidence="1" id="KW-1133">Transmembrane helix</keyword>
<proteinExistence type="predicted"/>
<organism evidence="2 3">
    <name type="scientific">Heterorhabditis bacteriophora</name>
    <name type="common">Entomopathogenic nematode worm</name>
    <dbReference type="NCBI Taxonomy" id="37862"/>
    <lineage>
        <taxon>Eukaryota</taxon>
        <taxon>Metazoa</taxon>
        <taxon>Ecdysozoa</taxon>
        <taxon>Nematoda</taxon>
        <taxon>Chromadorea</taxon>
        <taxon>Rhabditida</taxon>
        <taxon>Rhabditina</taxon>
        <taxon>Rhabditomorpha</taxon>
        <taxon>Strongyloidea</taxon>
        <taxon>Heterorhabditidae</taxon>
        <taxon>Heterorhabditis</taxon>
    </lineage>
</organism>
<reference evidence="3" key="1">
    <citation type="submission" date="2016-11" db="UniProtKB">
        <authorList>
            <consortium name="WormBaseParasite"/>
        </authorList>
    </citation>
    <scope>IDENTIFICATION</scope>
</reference>
<accession>A0A1I7WNC3</accession>
<keyword evidence="1" id="KW-0472">Membrane</keyword>
<evidence type="ECO:0000256" key="1">
    <source>
        <dbReference type="SAM" id="Phobius"/>
    </source>
</evidence>
<evidence type="ECO:0000313" key="2">
    <source>
        <dbReference type="Proteomes" id="UP000095283"/>
    </source>
</evidence>
<dbReference type="Proteomes" id="UP000095283">
    <property type="component" value="Unplaced"/>
</dbReference>
<dbReference type="WBParaSite" id="Hba_06641">
    <property type="protein sequence ID" value="Hba_06641"/>
    <property type="gene ID" value="Hba_06641"/>
</dbReference>
<dbReference type="AlphaFoldDB" id="A0A1I7WNC3"/>
<feature type="transmembrane region" description="Helical" evidence="1">
    <location>
        <begin position="20"/>
        <end position="37"/>
    </location>
</feature>
<protein>
    <submittedName>
        <fullName evidence="3">Uncharacterized protein</fullName>
    </submittedName>
</protein>
<name>A0A1I7WNC3_HETBA</name>
<sequence>MVLYIYNIILLRFMGDLLSSISYTYDYFCVFLMHFYFQHRRKHLFFNTDFF</sequence>